<dbReference type="Pfam" id="PF25057">
    <property type="entry name" value="CUT_N"/>
    <property type="match status" value="1"/>
</dbReference>
<dbReference type="InterPro" id="IPR057475">
    <property type="entry name" value="CUT_C"/>
</dbReference>
<evidence type="ECO:0000256" key="1">
    <source>
        <dbReference type="ARBA" id="ARBA00004251"/>
    </source>
</evidence>
<evidence type="ECO:0000256" key="7">
    <source>
        <dbReference type="ARBA" id="ARBA00023136"/>
    </source>
</evidence>
<keyword evidence="10" id="KW-1185">Reference proteome</keyword>
<name>A0A0N5AWP3_9BILA</name>
<reference evidence="11" key="1">
    <citation type="submission" date="2017-02" db="UniProtKB">
        <authorList>
            <consortium name="WormBaseParasite"/>
        </authorList>
    </citation>
    <scope>IDENTIFICATION</scope>
</reference>
<feature type="domain" description="ZP" evidence="9">
    <location>
        <begin position="1"/>
        <end position="237"/>
    </location>
</feature>
<sequence>MISLTFQTKKPFTGRIYVRGLADNNRCSRSFSKNTNKNKFSMVIQTGDCPVKRRRFTGTAKGIMFSLTIVISFHGTFVTKYDKAYRCMCLFHNIKHLSSQIDMKSLNAADLIDVVRTPRCTYTIRRDNSSGPQVVYGIVGEKIYHVWECDNPNYGFLVHSCFVNDTTTTTRFDLIDIDGCAIDPIIQPDVEYLTNSSRAVVKTFGYKFSDTSVLNYHCVLELCKKSTGECDGLTPPQCQKQRRSIRSDSCSFIYLKLELKQKC</sequence>
<proteinExistence type="predicted"/>
<evidence type="ECO:0000256" key="2">
    <source>
        <dbReference type="ARBA" id="ARBA00022460"/>
    </source>
</evidence>
<protein>
    <submittedName>
        <fullName evidence="11">ZP domain-containing protein</fullName>
    </submittedName>
</protein>
<dbReference type="Gene3D" id="2.60.40.4100">
    <property type="entry name" value="Zona pellucida, ZP-C domain"/>
    <property type="match status" value="1"/>
</dbReference>
<dbReference type="Proteomes" id="UP000046393">
    <property type="component" value="Unplaced"/>
</dbReference>
<dbReference type="PROSITE" id="PS51034">
    <property type="entry name" value="ZP_2"/>
    <property type="match status" value="1"/>
</dbReference>
<evidence type="ECO:0000313" key="11">
    <source>
        <dbReference type="WBParaSite" id="SMUV_0000934901-mRNA-1"/>
    </source>
</evidence>
<dbReference type="InterPro" id="IPR051962">
    <property type="entry name" value="Cuticlin"/>
</dbReference>
<feature type="transmembrane region" description="Helical" evidence="8">
    <location>
        <begin position="62"/>
        <end position="81"/>
    </location>
</feature>
<dbReference type="InterPro" id="IPR056953">
    <property type="entry name" value="CUT_N"/>
</dbReference>
<keyword evidence="3" id="KW-1003">Cell membrane</keyword>
<dbReference type="GO" id="GO:0005886">
    <property type="term" value="C:plasma membrane"/>
    <property type="evidence" value="ECO:0007669"/>
    <property type="project" value="UniProtKB-SubCell"/>
</dbReference>
<evidence type="ECO:0000256" key="5">
    <source>
        <dbReference type="ARBA" id="ARBA00022729"/>
    </source>
</evidence>
<dbReference type="Pfam" id="PF25301">
    <property type="entry name" value="CUT_C"/>
    <property type="match status" value="1"/>
</dbReference>
<evidence type="ECO:0000256" key="3">
    <source>
        <dbReference type="ARBA" id="ARBA00022475"/>
    </source>
</evidence>
<keyword evidence="7 8" id="KW-0472">Membrane</keyword>
<dbReference type="InterPro" id="IPR001507">
    <property type="entry name" value="ZP_dom"/>
</dbReference>
<keyword evidence="6 8" id="KW-1133">Transmembrane helix</keyword>
<accession>A0A0N5AWP3</accession>
<evidence type="ECO:0000256" key="4">
    <source>
        <dbReference type="ARBA" id="ARBA00022692"/>
    </source>
</evidence>
<keyword evidence="2" id="KW-0193">Cuticle</keyword>
<keyword evidence="4 8" id="KW-0812">Transmembrane</keyword>
<evidence type="ECO:0000256" key="8">
    <source>
        <dbReference type="SAM" id="Phobius"/>
    </source>
</evidence>
<dbReference type="GO" id="GO:0042302">
    <property type="term" value="F:structural constituent of cuticle"/>
    <property type="evidence" value="ECO:0007669"/>
    <property type="project" value="UniProtKB-KW"/>
</dbReference>
<dbReference type="SMART" id="SM00241">
    <property type="entry name" value="ZP"/>
    <property type="match status" value="1"/>
</dbReference>
<comment type="subcellular location">
    <subcellularLocation>
        <location evidence="1">Cell membrane</location>
        <topology evidence="1">Single-pass type I membrane protein</topology>
    </subcellularLocation>
</comment>
<keyword evidence="5" id="KW-0732">Signal</keyword>
<dbReference type="WBParaSite" id="SMUV_0000934901-mRNA-1">
    <property type="protein sequence ID" value="SMUV_0000934901-mRNA-1"/>
    <property type="gene ID" value="SMUV_0000934901"/>
</dbReference>
<dbReference type="STRING" id="451379.A0A0N5AWP3"/>
<evidence type="ECO:0000256" key="6">
    <source>
        <dbReference type="ARBA" id="ARBA00022989"/>
    </source>
</evidence>
<organism evidence="10 11">
    <name type="scientific">Syphacia muris</name>
    <dbReference type="NCBI Taxonomy" id="451379"/>
    <lineage>
        <taxon>Eukaryota</taxon>
        <taxon>Metazoa</taxon>
        <taxon>Ecdysozoa</taxon>
        <taxon>Nematoda</taxon>
        <taxon>Chromadorea</taxon>
        <taxon>Rhabditida</taxon>
        <taxon>Spirurina</taxon>
        <taxon>Oxyuridomorpha</taxon>
        <taxon>Oxyuroidea</taxon>
        <taxon>Oxyuridae</taxon>
        <taxon>Syphacia</taxon>
    </lineage>
</organism>
<dbReference type="AlphaFoldDB" id="A0A0N5AWP3"/>
<dbReference type="PANTHER" id="PTHR22907">
    <property type="entry name" value="GH04558P"/>
    <property type="match status" value="1"/>
</dbReference>
<evidence type="ECO:0000259" key="9">
    <source>
        <dbReference type="PROSITE" id="PS51034"/>
    </source>
</evidence>
<dbReference type="InterPro" id="IPR042235">
    <property type="entry name" value="ZP-C_dom"/>
</dbReference>
<evidence type="ECO:0000313" key="10">
    <source>
        <dbReference type="Proteomes" id="UP000046393"/>
    </source>
</evidence>
<dbReference type="PANTHER" id="PTHR22907:SF54">
    <property type="entry name" value="GH04558P"/>
    <property type="match status" value="1"/>
</dbReference>